<organism evidence="3 4">
    <name type="scientific">Lysinibacillus alkalisoli</name>
    <dbReference type="NCBI Taxonomy" id="1911548"/>
    <lineage>
        <taxon>Bacteria</taxon>
        <taxon>Bacillati</taxon>
        <taxon>Bacillota</taxon>
        <taxon>Bacilli</taxon>
        <taxon>Bacillales</taxon>
        <taxon>Bacillaceae</taxon>
        <taxon>Lysinibacillus</taxon>
    </lineage>
</organism>
<dbReference type="GO" id="GO:0016787">
    <property type="term" value="F:hydrolase activity"/>
    <property type="evidence" value="ECO:0007669"/>
    <property type="project" value="UniProtKB-KW"/>
</dbReference>
<dbReference type="InterPro" id="IPR041796">
    <property type="entry name" value="Mre11_N"/>
</dbReference>
<dbReference type="Gene3D" id="3.60.21.10">
    <property type="match status" value="1"/>
</dbReference>
<dbReference type="PIRSF" id="PIRSF033091">
    <property type="entry name" value="Pesterase_YhaO"/>
    <property type="match status" value="1"/>
</dbReference>
<dbReference type="InterPro" id="IPR004843">
    <property type="entry name" value="Calcineurin-like_PHP"/>
</dbReference>
<dbReference type="AlphaFoldDB" id="A0A917G4V8"/>
<dbReference type="SUPFAM" id="SSF56300">
    <property type="entry name" value="Metallo-dependent phosphatases"/>
    <property type="match status" value="1"/>
</dbReference>
<evidence type="ECO:0000256" key="1">
    <source>
        <dbReference type="ARBA" id="ARBA00022801"/>
    </source>
</evidence>
<dbReference type="PANTHER" id="PTHR30337">
    <property type="entry name" value="COMPONENT OF ATP-DEPENDENT DSDNA EXONUCLEASE"/>
    <property type="match status" value="1"/>
</dbReference>
<keyword evidence="1" id="KW-0378">Hydrolase</keyword>
<dbReference type="EMBL" id="BMJT01000005">
    <property type="protein sequence ID" value="GGG23137.1"/>
    <property type="molecule type" value="Genomic_DNA"/>
</dbReference>
<feature type="domain" description="Calcineurin-like phosphoesterase" evidence="2">
    <location>
        <begin position="3"/>
        <end position="198"/>
    </location>
</feature>
<evidence type="ECO:0000313" key="4">
    <source>
        <dbReference type="Proteomes" id="UP000616608"/>
    </source>
</evidence>
<dbReference type="RefSeq" id="WP_188614636.1">
    <property type="nucleotide sequence ID" value="NZ_BMJT01000005.1"/>
</dbReference>
<comment type="caution">
    <text evidence="3">The sequence shown here is derived from an EMBL/GenBank/DDBJ whole genome shotgun (WGS) entry which is preliminary data.</text>
</comment>
<name>A0A917G4V8_9BACI</name>
<dbReference type="Pfam" id="PF00149">
    <property type="entry name" value="Metallophos"/>
    <property type="match status" value="1"/>
</dbReference>
<gene>
    <name evidence="3" type="primary">yhaO</name>
    <name evidence="3" type="ORF">GCM10007425_17080</name>
</gene>
<dbReference type="InterPro" id="IPR050535">
    <property type="entry name" value="DNA_Repair-Maintenance_Comp"/>
</dbReference>
<dbReference type="InterPro" id="IPR014576">
    <property type="entry name" value="Pesterase_YhaO"/>
</dbReference>
<dbReference type="Proteomes" id="UP000616608">
    <property type="component" value="Unassembled WGS sequence"/>
</dbReference>
<accession>A0A917G4V8</accession>
<dbReference type="InterPro" id="IPR029052">
    <property type="entry name" value="Metallo-depent_PP-like"/>
</dbReference>
<proteinExistence type="predicted"/>
<keyword evidence="4" id="KW-1185">Reference proteome</keyword>
<dbReference type="CDD" id="cd00840">
    <property type="entry name" value="MPP_Mre11_N"/>
    <property type="match status" value="1"/>
</dbReference>
<reference evidence="3" key="2">
    <citation type="submission" date="2020-09" db="EMBL/GenBank/DDBJ databases">
        <authorList>
            <person name="Sun Q."/>
            <person name="Zhou Y."/>
        </authorList>
    </citation>
    <scope>NUCLEOTIDE SEQUENCE</scope>
    <source>
        <strain evidence="3">CGMCC 1.15760</strain>
    </source>
</reference>
<protein>
    <submittedName>
        <fullName evidence="3">Metallophosphoesterase YhaO</fullName>
    </submittedName>
</protein>
<evidence type="ECO:0000313" key="3">
    <source>
        <dbReference type="EMBL" id="GGG23137.1"/>
    </source>
</evidence>
<dbReference type="PANTHER" id="PTHR30337:SF7">
    <property type="entry name" value="PHOSPHOESTERASE"/>
    <property type="match status" value="1"/>
</dbReference>
<sequence length="398" mass="46006">MVRFLHAADLHLDSPFKGLSNLPDHLVKMIRNSTFEAFNNMITYAIEQQVDMVLIVGDIYDGENRSLQAQKYFVDGMQRLQKANIRAVISYGNHDHLGGKWVRFNLPSNVDVLGNEVETKKLHINDEVIYIHGFSYPERHIKQKMIDEYPVAQQNGLHIGMLHGSLAGDESHDVYAPFTKQSLLNKKYHYWALGHIHKRQILHETPPIIYPGNIQSRHRKEQGEKGFYDVHLQDDECHYQFIRADVVRYEQVVMDGTPIRYANDVTAICHKALQTVRSQGAAIVELRITNLTEEGHALWQQTSPMEWLALLRESEADETPMVWVASVTCDAPKEALTKASEQVLALIDDWDEERWQEVLGELYQQANVTRFLPQYQTIQIDEMKAQVKETFLQTMRNK</sequence>
<reference evidence="3" key="1">
    <citation type="journal article" date="2014" name="Int. J. Syst. Evol. Microbiol.">
        <title>Complete genome sequence of Corynebacterium casei LMG S-19264T (=DSM 44701T), isolated from a smear-ripened cheese.</title>
        <authorList>
            <consortium name="US DOE Joint Genome Institute (JGI-PGF)"/>
            <person name="Walter F."/>
            <person name="Albersmeier A."/>
            <person name="Kalinowski J."/>
            <person name="Ruckert C."/>
        </authorList>
    </citation>
    <scope>NUCLEOTIDE SEQUENCE</scope>
    <source>
        <strain evidence="3">CGMCC 1.15760</strain>
    </source>
</reference>
<evidence type="ECO:0000259" key="2">
    <source>
        <dbReference type="Pfam" id="PF00149"/>
    </source>
</evidence>